<proteinExistence type="predicted"/>
<protein>
    <submittedName>
        <fullName evidence="2">Uncharacterized protein</fullName>
    </submittedName>
</protein>
<keyword evidence="1" id="KW-0812">Transmembrane</keyword>
<comment type="caution">
    <text evidence="2">The sequence shown here is derived from an EMBL/GenBank/DDBJ whole genome shotgun (WGS) entry which is preliminary data.</text>
</comment>
<gene>
    <name evidence="2" type="ORF">ACG02S_26180</name>
</gene>
<evidence type="ECO:0000313" key="3">
    <source>
        <dbReference type="Proteomes" id="UP001606300"/>
    </source>
</evidence>
<keyword evidence="1" id="KW-0472">Membrane</keyword>
<organism evidence="2 3">
    <name type="scientific">Pelomonas dachongensis</name>
    <dbReference type="NCBI Taxonomy" id="3299029"/>
    <lineage>
        <taxon>Bacteria</taxon>
        <taxon>Pseudomonadati</taxon>
        <taxon>Pseudomonadota</taxon>
        <taxon>Betaproteobacteria</taxon>
        <taxon>Burkholderiales</taxon>
        <taxon>Sphaerotilaceae</taxon>
        <taxon>Roseateles</taxon>
    </lineage>
</organism>
<dbReference type="EMBL" id="JBIGHY010000031">
    <property type="protein sequence ID" value="MFG6417378.1"/>
    <property type="molecule type" value="Genomic_DNA"/>
</dbReference>
<evidence type="ECO:0000256" key="1">
    <source>
        <dbReference type="SAM" id="Phobius"/>
    </source>
</evidence>
<keyword evidence="1" id="KW-1133">Transmembrane helix</keyword>
<name>A0ABW7EXN6_9BURK</name>
<sequence>MTQLRLFQSLVVLSMFTYIGWFFLPYLNVEVDQEVRNLLRANGWGGSPLFSQSWFYGFVFIFRVVTAISLFFLLSWGRWLLAFFFAIDFLSIVFGGVVVLLPLDLLVLVVLSMLDAAVITMSFSGPVGSAFKAMRRMQKMAGPRQGL</sequence>
<dbReference type="RefSeq" id="WP_394473435.1">
    <property type="nucleotide sequence ID" value="NZ_JBIGHY010000031.1"/>
</dbReference>
<keyword evidence="3" id="KW-1185">Reference proteome</keyword>
<reference evidence="2 3" key="1">
    <citation type="submission" date="2024-09" db="EMBL/GenBank/DDBJ databases">
        <title>Novel species of the genus Pelomonas and Roseateles isolated from streams.</title>
        <authorList>
            <person name="Lu H."/>
        </authorList>
    </citation>
    <scope>NUCLEOTIDE SEQUENCE [LARGE SCALE GENOMIC DNA]</scope>
    <source>
        <strain evidence="2 3">DC23W</strain>
    </source>
</reference>
<accession>A0ABW7EXN6</accession>
<feature type="transmembrane region" description="Helical" evidence="1">
    <location>
        <begin position="54"/>
        <end position="74"/>
    </location>
</feature>
<feature type="transmembrane region" description="Helical" evidence="1">
    <location>
        <begin position="107"/>
        <end position="131"/>
    </location>
</feature>
<dbReference type="Proteomes" id="UP001606300">
    <property type="component" value="Unassembled WGS sequence"/>
</dbReference>
<evidence type="ECO:0000313" key="2">
    <source>
        <dbReference type="EMBL" id="MFG6417378.1"/>
    </source>
</evidence>
<feature type="transmembrane region" description="Helical" evidence="1">
    <location>
        <begin position="81"/>
        <end position="101"/>
    </location>
</feature>
<feature type="transmembrane region" description="Helical" evidence="1">
    <location>
        <begin position="7"/>
        <end position="27"/>
    </location>
</feature>